<evidence type="ECO:0000313" key="2">
    <source>
        <dbReference type="Proteomes" id="UP000191691"/>
    </source>
</evidence>
<protein>
    <submittedName>
        <fullName evidence="1">Uncharacterized protein</fullName>
    </submittedName>
</protein>
<evidence type="ECO:0000313" key="1">
    <source>
        <dbReference type="EMBL" id="OQE45573.1"/>
    </source>
</evidence>
<keyword evidence="2" id="KW-1185">Reference proteome</keyword>
<sequence length="15" mass="1794">MPAYKFLWVKSTPII</sequence>
<dbReference type="EMBL" id="MOOB01000631">
    <property type="protein sequence ID" value="OQE45573.1"/>
    <property type="molecule type" value="Genomic_DNA"/>
</dbReference>
<accession>A0A1V6V547</accession>
<proteinExistence type="predicted"/>
<organism evidence="1 2">
    <name type="scientific">Penicillium nalgiovense</name>
    <dbReference type="NCBI Taxonomy" id="60175"/>
    <lineage>
        <taxon>Eukaryota</taxon>
        <taxon>Fungi</taxon>
        <taxon>Dikarya</taxon>
        <taxon>Ascomycota</taxon>
        <taxon>Pezizomycotina</taxon>
        <taxon>Eurotiomycetes</taxon>
        <taxon>Eurotiomycetidae</taxon>
        <taxon>Eurotiales</taxon>
        <taxon>Aspergillaceae</taxon>
        <taxon>Penicillium</taxon>
    </lineage>
</organism>
<dbReference type="Proteomes" id="UP000191691">
    <property type="component" value="Unassembled WGS sequence"/>
</dbReference>
<reference evidence="2" key="1">
    <citation type="journal article" date="2017" name="Nat. Microbiol.">
        <title>Global analysis of biosynthetic gene clusters reveals vast potential of secondary metabolite production in Penicillium species.</title>
        <authorList>
            <person name="Nielsen J.C."/>
            <person name="Grijseels S."/>
            <person name="Prigent S."/>
            <person name="Ji B."/>
            <person name="Dainat J."/>
            <person name="Nielsen K.F."/>
            <person name="Frisvad J.C."/>
            <person name="Workman M."/>
            <person name="Nielsen J."/>
        </authorList>
    </citation>
    <scope>NUCLEOTIDE SEQUENCE [LARGE SCALE GENOMIC DNA]</scope>
    <source>
        <strain evidence="2">IBT 13039</strain>
    </source>
</reference>
<name>A0A1V6V547_PENNA</name>
<comment type="caution">
    <text evidence="1">The sequence shown here is derived from an EMBL/GenBank/DDBJ whole genome shotgun (WGS) entry which is preliminary data.</text>
</comment>
<gene>
    <name evidence="1" type="ORF">PENNAL_c0631G03656</name>
</gene>